<comment type="catalytic activity">
    <reaction evidence="4">
        <text>chorismate + L-glutamine = anthranilate + pyruvate + L-glutamate + H(+)</text>
        <dbReference type="Rhea" id="RHEA:21732"/>
        <dbReference type="ChEBI" id="CHEBI:15361"/>
        <dbReference type="ChEBI" id="CHEBI:15378"/>
        <dbReference type="ChEBI" id="CHEBI:16567"/>
        <dbReference type="ChEBI" id="CHEBI:29748"/>
        <dbReference type="ChEBI" id="CHEBI:29985"/>
        <dbReference type="ChEBI" id="CHEBI:58359"/>
        <dbReference type="EC" id="4.1.3.27"/>
    </reaction>
</comment>
<dbReference type="SUPFAM" id="SSF52317">
    <property type="entry name" value="Class I glutamine amidotransferase-like"/>
    <property type="match status" value="1"/>
</dbReference>
<dbReference type="InterPro" id="IPR019999">
    <property type="entry name" value="Anth_synth_I-like"/>
</dbReference>
<organism evidence="8 9">
    <name type="scientific">Microbacterium dextranolyticum</name>
    <dbReference type="NCBI Taxonomy" id="36806"/>
    <lineage>
        <taxon>Bacteria</taxon>
        <taxon>Bacillati</taxon>
        <taxon>Actinomycetota</taxon>
        <taxon>Actinomycetes</taxon>
        <taxon>Micrococcales</taxon>
        <taxon>Microbacteriaceae</taxon>
        <taxon>Microbacterium</taxon>
    </lineage>
</organism>
<protein>
    <recommendedName>
        <fullName evidence="1">anthranilate synthase</fullName>
        <ecNumber evidence="1">4.1.3.27</ecNumber>
    </recommendedName>
</protein>
<gene>
    <name evidence="8" type="primary">phzE1</name>
    <name evidence="8" type="ORF">GCM10017591_26110</name>
</gene>
<feature type="domain" description="Chorismate-utilising enzyme C-terminal" evidence="7">
    <location>
        <begin position="147"/>
        <end position="409"/>
    </location>
</feature>
<sequence length="678" mass="72246">MCSRPSTLTALEAVFSFPDERSPPDLKKGPAMTPSPSPLESALRAGRPFALIARDAESVELLTGDVVDVDLLADIPLHDAAGTPREVLALVPYRQVVERGFECHDDAAPLRCLLVDTHQRLPRQAVLAELPTEPVALADAGFDVSDTDYADIVRTVIADEIGRGEGANFVIRRDFTAAVDVDPLTAGLTWFRALLEHERGAYWTFLVSTPGHLTVGASPEAHVSASGGIVTMNPISGTFRHPAGGATAATLTEFLSSTKETEELFMVVDEELKMMSAVCSDGGRITGPHLKEMSRLTHTEYMLRGRSAMDPREILRETMFAPTVTGSPMQNACTVIKRHERAPRGYYSGVAALFTPTADEAADGTGHDLDAPILIRTAYLVDGRLRVPVGATLVRHSDPDGEVGETHGKAAGVLGAIGAIPRDEVAERAALDEDAPVGERRALADDPDIAALLAARNDRLAPFWLNPQDTPDAIPVRRATGAGRTAVVVDAEDRFTTMLAHQLRHLGFDVTITPWNDADPSALERADVVVAGPGPGDPRDEASPRIARMRAVVAARLASGRPLLAVCLSHQILADTLGIALAPLGSPHQGLQKTVEVFGRPASIGFYNTFTARVAPGTLRLGATEISADPASGDVYALRGPGYASVQGHLESILSRDGLETLDRLLTHALAPVLQEKP</sequence>
<feature type="compositionally biased region" description="Basic and acidic residues" evidence="5">
    <location>
        <begin position="19"/>
        <end position="28"/>
    </location>
</feature>
<dbReference type="EMBL" id="BSER01000011">
    <property type="protein sequence ID" value="GLJ96548.1"/>
    <property type="molecule type" value="Genomic_DNA"/>
</dbReference>
<accession>A0A9W6HP30</accession>
<evidence type="ECO:0000256" key="1">
    <source>
        <dbReference type="ARBA" id="ARBA00012266"/>
    </source>
</evidence>
<evidence type="ECO:0000259" key="6">
    <source>
        <dbReference type="Pfam" id="PF00117"/>
    </source>
</evidence>
<dbReference type="AlphaFoldDB" id="A0A9W6HP30"/>
<reference evidence="8" key="2">
    <citation type="submission" date="2023-01" db="EMBL/GenBank/DDBJ databases">
        <authorList>
            <person name="Sun Q."/>
            <person name="Evtushenko L."/>
        </authorList>
    </citation>
    <scope>NUCLEOTIDE SEQUENCE</scope>
    <source>
        <strain evidence="8">VKM Ac-1940</strain>
    </source>
</reference>
<dbReference type="PROSITE" id="PS51273">
    <property type="entry name" value="GATASE_TYPE_1"/>
    <property type="match status" value="1"/>
</dbReference>
<evidence type="ECO:0000313" key="8">
    <source>
        <dbReference type="EMBL" id="GLJ96548.1"/>
    </source>
</evidence>
<dbReference type="PANTHER" id="PTHR11236">
    <property type="entry name" value="AMINOBENZOATE/ANTHRANILATE SYNTHASE"/>
    <property type="match status" value="1"/>
</dbReference>
<dbReference type="PANTHER" id="PTHR11236:SF49">
    <property type="entry name" value="ANTHRANILATE SYNTHASE COMPONENT 1"/>
    <property type="match status" value="1"/>
</dbReference>
<evidence type="ECO:0000313" key="9">
    <source>
        <dbReference type="Proteomes" id="UP001142291"/>
    </source>
</evidence>
<keyword evidence="2" id="KW-0315">Glutamine amidotransferase</keyword>
<keyword evidence="3" id="KW-0456">Lyase</keyword>
<dbReference type="InterPro" id="IPR005801">
    <property type="entry name" value="ADC_synthase"/>
</dbReference>
<dbReference type="InterPro" id="IPR029062">
    <property type="entry name" value="Class_I_gatase-like"/>
</dbReference>
<proteinExistence type="predicted"/>
<dbReference type="Gene3D" id="3.60.120.10">
    <property type="entry name" value="Anthranilate synthase"/>
    <property type="match status" value="1"/>
</dbReference>
<dbReference type="Pfam" id="PF00425">
    <property type="entry name" value="Chorismate_bind"/>
    <property type="match status" value="1"/>
</dbReference>
<evidence type="ECO:0000256" key="3">
    <source>
        <dbReference type="ARBA" id="ARBA00023239"/>
    </source>
</evidence>
<keyword evidence="9" id="KW-1185">Reference proteome</keyword>
<dbReference type="GO" id="GO:0000162">
    <property type="term" value="P:L-tryptophan biosynthetic process"/>
    <property type="evidence" value="ECO:0007669"/>
    <property type="project" value="TreeGrafter"/>
</dbReference>
<feature type="region of interest" description="Disordered" evidence="5">
    <location>
        <begin position="19"/>
        <end position="40"/>
    </location>
</feature>
<name>A0A9W6HP30_9MICO</name>
<dbReference type="EC" id="4.1.3.27" evidence="1"/>
<evidence type="ECO:0000256" key="2">
    <source>
        <dbReference type="ARBA" id="ARBA00022962"/>
    </source>
</evidence>
<feature type="domain" description="Glutamine amidotransferase" evidence="6">
    <location>
        <begin position="487"/>
        <end position="665"/>
    </location>
</feature>
<dbReference type="PRINTS" id="PR00096">
    <property type="entry name" value="GATASE"/>
</dbReference>
<dbReference type="Gene3D" id="3.40.50.880">
    <property type="match status" value="1"/>
</dbReference>
<dbReference type="Proteomes" id="UP001142291">
    <property type="component" value="Unassembled WGS sequence"/>
</dbReference>
<dbReference type="InterPro" id="IPR015890">
    <property type="entry name" value="Chorismate_C"/>
</dbReference>
<dbReference type="GO" id="GO:0004049">
    <property type="term" value="F:anthranilate synthase activity"/>
    <property type="evidence" value="ECO:0007669"/>
    <property type="project" value="UniProtKB-EC"/>
</dbReference>
<dbReference type="InterPro" id="IPR006221">
    <property type="entry name" value="TrpG/PapA_dom"/>
</dbReference>
<evidence type="ECO:0000256" key="5">
    <source>
        <dbReference type="SAM" id="MobiDB-lite"/>
    </source>
</evidence>
<evidence type="ECO:0000259" key="7">
    <source>
        <dbReference type="Pfam" id="PF00425"/>
    </source>
</evidence>
<evidence type="ECO:0000256" key="4">
    <source>
        <dbReference type="ARBA" id="ARBA00047683"/>
    </source>
</evidence>
<comment type="caution">
    <text evidence="8">The sequence shown here is derived from an EMBL/GenBank/DDBJ whole genome shotgun (WGS) entry which is preliminary data.</text>
</comment>
<dbReference type="InterPro" id="IPR017926">
    <property type="entry name" value="GATASE"/>
</dbReference>
<reference evidence="8" key="1">
    <citation type="journal article" date="2014" name="Int. J. Syst. Evol. Microbiol.">
        <title>Complete genome sequence of Corynebacterium casei LMG S-19264T (=DSM 44701T), isolated from a smear-ripened cheese.</title>
        <authorList>
            <consortium name="US DOE Joint Genome Institute (JGI-PGF)"/>
            <person name="Walter F."/>
            <person name="Albersmeier A."/>
            <person name="Kalinowski J."/>
            <person name="Ruckert C."/>
        </authorList>
    </citation>
    <scope>NUCLEOTIDE SEQUENCE</scope>
    <source>
        <strain evidence="8">VKM Ac-1940</strain>
    </source>
</reference>
<dbReference type="SUPFAM" id="SSF56322">
    <property type="entry name" value="ADC synthase"/>
    <property type="match status" value="1"/>
</dbReference>
<dbReference type="CDD" id="cd01743">
    <property type="entry name" value="GATase1_Anthranilate_Synthase"/>
    <property type="match status" value="1"/>
</dbReference>
<dbReference type="Pfam" id="PF00117">
    <property type="entry name" value="GATase"/>
    <property type="match status" value="1"/>
</dbReference>